<evidence type="ECO:0000313" key="9">
    <source>
        <dbReference type="Proteomes" id="UP000738826"/>
    </source>
</evidence>
<dbReference type="PANTHER" id="PTHR23413">
    <property type="entry name" value="60S RIBOSOMAL PROTEIN L32 AND DNA-DIRECTED RNA POLYMERASE II, SUBUNIT N"/>
    <property type="match status" value="1"/>
</dbReference>
<reference evidence="8" key="1">
    <citation type="submission" date="2019-11" db="EMBL/GenBank/DDBJ databases">
        <title>Lipid analysis of CO2-rich subsurface aquifers suggests an autotrophy-based deep biosphere with lysolipids enriched in CPR bacteria.</title>
        <authorList>
            <person name="Probst A.J."/>
            <person name="Elling F.J."/>
            <person name="Castelle C.J."/>
            <person name="Zhu Q."/>
            <person name="Elvert M."/>
            <person name="Birarda G."/>
            <person name="Holman H.-Y."/>
            <person name="Lane K.R."/>
            <person name="Ladd B."/>
            <person name="Ryan M.C."/>
            <person name="Woyke T."/>
            <person name="Hinrichs K.-U."/>
            <person name="Banfield J.F."/>
        </authorList>
    </citation>
    <scope>NUCLEOTIDE SEQUENCE</scope>
    <source>
        <strain evidence="7">CG_2015-01_33_1645</strain>
        <strain evidence="8">CG_2015-04_33_537</strain>
    </source>
</reference>
<evidence type="ECO:0000256" key="3">
    <source>
        <dbReference type="ARBA" id="ARBA00023274"/>
    </source>
</evidence>
<dbReference type="InterPro" id="IPR023654">
    <property type="entry name" value="Ribosomal_eL32_arc"/>
</dbReference>
<feature type="region of interest" description="Disordered" evidence="6">
    <location>
        <begin position="68"/>
        <end position="106"/>
    </location>
</feature>
<comment type="similarity">
    <text evidence="1">Belongs to the eukaryotic ribosomal protein eL32 family.</text>
</comment>
<accession>A0A8J8CJA3</accession>
<dbReference type="GO" id="GO:0006412">
    <property type="term" value="P:translation"/>
    <property type="evidence" value="ECO:0007669"/>
    <property type="project" value="InterPro"/>
</dbReference>
<evidence type="ECO:0000256" key="2">
    <source>
        <dbReference type="ARBA" id="ARBA00022980"/>
    </source>
</evidence>
<keyword evidence="2 8" id="KW-0689">Ribosomal protein</keyword>
<evidence type="ECO:0000256" key="5">
    <source>
        <dbReference type="ARBA" id="ARBA00035377"/>
    </source>
</evidence>
<organism evidence="8 9">
    <name type="scientific">Candidatus Altarchaeum hamiconexum</name>
    <dbReference type="NCBI Taxonomy" id="1803513"/>
    <lineage>
        <taxon>Archaea</taxon>
        <taxon>Candidatus Altarchaeota</taxon>
        <taxon>Candidatus Altiarchaeia</taxon>
        <taxon>Candidatus Altarchaeales</taxon>
        <taxon>Candidatus Altarchaeaceae</taxon>
        <taxon>Candidatus Altarchaeum</taxon>
    </lineage>
</organism>
<dbReference type="NCBIfam" id="NF006332">
    <property type="entry name" value="PRK08562.1"/>
    <property type="match status" value="1"/>
</dbReference>
<dbReference type="Proteomes" id="UP000738826">
    <property type="component" value="Unassembled WGS sequence"/>
</dbReference>
<proteinExistence type="inferred from homology"/>
<gene>
    <name evidence="8" type="ORF">GW779_05240</name>
    <name evidence="7" type="ORF">GW910_02390</name>
</gene>
<evidence type="ECO:0000256" key="1">
    <source>
        <dbReference type="ARBA" id="ARBA00008431"/>
    </source>
</evidence>
<dbReference type="SUPFAM" id="SSF52042">
    <property type="entry name" value="Ribosomal protein L32e"/>
    <property type="match status" value="1"/>
</dbReference>
<feature type="compositionally biased region" description="Basic and acidic residues" evidence="6">
    <location>
        <begin position="68"/>
        <end position="80"/>
    </location>
</feature>
<keyword evidence="3" id="KW-0687">Ribonucleoprotein</keyword>
<evidence type="ECO:0000256" key="6">
    <source>
        <dbReference type="SAM" id="MobiDB-lite"/>
    </source>
</evidence>
<dbReference type="InterPro" id="IPR036351">
    <property type="entry name" value="Ribosomal_eL32_sf"/>
</dbReference>
<dbReference type="Proteomes" id="UP000768163">
    <property type="component" value="Unassembled WGS sequence"/>
</dbReference>
<feature type="compositionally biased region" description="Basic and acidic residues" evidence="6">
    <location>
        <begin position="1"/>
        <end position="25"/>
    </location>
</feature>
<dbReference type="GO" id="GO:0022625">
    <property type="term" value="C:cytosolic large ribosomal subunit"/>
    <property type="evidence" value="ECO:0007669"/>
    <property type="project" value="TreeGrafter"/>
</dbReference>
<feature type="region of interest" description="Disordered" evidence="6">
    <location>
        <begin position="1"/>
        <end position="31"/>
    </location>
</feature>
<name>A0A8J8CJA3_9ARCH</name>
<protein>
    <recommendedName>
        <fullName evidence="4">Large ribosomal subunit protein eL32</fullName>
    </recommendedName>
    <alternativeName>
        <fullName evidence="5">50S ribosomal protein L32e</fullName>
    </alternativeName>
</protein>
<dbReference type="EMBL" id="JAACQH010000108">
    <property type="protein sequence ID" value="NCS91790.1"/>
    <property type="molecule type" value="Genomic_DNA"/>
</dbReference>
<sequence>MAENTEEKNTEEGLKKRTSKEKVDKEEIDDKEEVKHIKKEVTTEEVTKTEEIKMAKDDAGKSIEMAKDDAGKSIEIEKPGEVTSPLTEKTEEHKEELEKPETKKKTVEMPKKMIKKEKPVEKIKNVRTKRKLEGEEKRLFKIAHHIRAKKPKFLRQQYGMVKRLDEVWRKPKGVDSKLRVEKRGQGHLVKVGYKKPESIRGIHPSGYWTVAINNLKELKNINKNIQAAVISSQVGRKKRNEIIKKANELNIIILNPRKGEI</sequence>
<dbReference type="Pfam" id="PF01655">
    <property type="entry name" value="Ribosomal_L32e"/>
    <property type="match status" value="1"/>
</dbReference>
<dbReference type="GO" id="GO:0003735">
    <property type="term" value="F:structural constituent of ribosome"/>
    <property type="evidence" value="ECO:0007669"/>
    <property type="project" value="InterPro"/>
</dbReference>
<dbReference type="PANTHER" id="PTHR23413:SF1">
    <property type="entry name" value="RIBOSOMAL PROTEIN L32"/>
    <property type="match status" value="1"/>
</dbReference>
<dbReference type="AlphaFoldDB" id="A0A8J8CJA3"/>
<evidence type="ECO:0000256" key="4">
    <source>
        <dbReference type="ARBA" id="ARBA00035229"/>
    </source>
</evidence>
<evidence type="ECO:0000313" key="7">
    <source>
        <dbReference type="EMBL" id="NCN64911.1"/>
    </source>
</evidence>
<comment type="caution">
    <text evidence="8">The sequence shown here is derived from an EMBL/GenBank/DDBJ whole genome shotgun (WGS) entry which is preliminary data.</text>
</comment>
<dbReference type="SMART" id="SM01393">
    <property type="entry name" value="Ribosomal_L32e"/>
    <property type="match status" value="1"/>
</dbReference>
<dbReference type="EMBL" id="JAACVF010000057">
    <property type="protein sequence ID" value="NCN64911.1"/>
    <property type="molecule type" value="Genomic_DNA"/>
</dbReference>
<evidence type="ECO:0000313" key="8">
    <source>
        <dbReference type="EMBL" id="NCS91790.1"/>
    </source>
</evidence>
<feature type="compositionally biased region" description="Basic and acidic residues" evidence="6">
    <location>
        <begin position="88"/>
        <end position="106"/>
    </location>
</feature>
<dbReference type="InterPro" id="IPR001515">
    <property type="entry name" value="Ribosomal_eL32"/>
</dbReference>